<evidence type="ECO:0008006" key="5">
    <source>
        <dbReference type="Google" id="ProtNLM"/>
    </source>
</evidence>
<sequence>MRSASKRYRRHAVRQWPTALLLAVTALAIGRPPAAAAGVERVYPVHTGIVATTFWVGEVFDATAADGSQVCSSYDDRWAERWSGRSGTAIAAPGTDCAGAPIGGCDGRPSGAGPAFRCATERRSAANGWFPTSTLVTPQENPFYLDLPFDDVHDNWAFAHRAQVVPWAADPGYADRQSDRGFSYLKNRWVRINYQGRTCFGQIQDAGPGEYHDSAYVFGAGDARPENSRYGGAGMDVSPALTGCLGFMDLDGVTGGLRWRFVENTDVPAGPWTRTVTTSQVDGAPPSAAYRSSILPRT</sequence>
<evidence type="ECO:0000313" key="3">
    <source>
        <dbReference type="EMBL" id="TKV61715.1"/>
    </source>
</evidence>
<evidence type="ECO:0000256" key="2">
    <source>
        <dbReference type="SAM" id="SignalP"/>
    </source>
</evidence>
<dbReference type="RefSeq" id="WP_137449020.1">
    <property type="nucleotide sequence ID" value="NZ_SZZH01000001.1"/>
</dbReference>
<keyword evidence="4" id="KW-1185">Reference proteome</keyword>
<feature type="signal peptide" evidence="2">
    <location>
        <begin position="1"/>
        <end position="36"/>
    </location>
</feature>
<proteinExistence type="predicted"/>
<dbReference type="EMBL" id="SZZH01000001">
    <property type="protein sequence ID" value="TKV61715.1"/>
    <property type="molecule type" value="Genomic_DNA"/>
</dbReference>
<dbReference type="AlphaFoldDB" id="A0A4V6CSI8"/>
<accession>A0A4V6CSI8</accession>
<evidence type="ECO:0000256" key="1">
    <source>
        <dbReference type="SAM" id="MobiDB-lite"/>
    </source>
</evidence>
<evidence type="ECO:0000313" key="4">
    <source>
        <dbReference type="Proteomes" id="UP000306985"/>
    </source>
</evidence>
<dbReference type="OrthoDB" id="186568at2"/>
<comment type="caution">
    <text evidence="3">The sequence shown here is derived from an EMBL/GenBank/DDBJ whole genome shotgun (WGS) entry which is preliminary data.</text>
</comment>
<dbReference type="Proteomes" id="UP000306985">
    <property type="component" value="Unassembled WGS sequence"/>
</dbReference>
<gene>
    <name evidence="3" type="ORF">FDO65_09245</name>
</gene>
<reference evidence="3 4" key="1">
    <citation type="submission" date="2019-05" db="EMBL/GenBank/DDBJ databases">
        <title>Nakamurella sp. N5BH11, whole genome shotgun sequence.</title>
        <authorList>
            <person name="Tuo L."/>
        </authorList>
    </citation>
    <scope>NUCLEOTIDE SEQUENCE [LARGE SCALE GENOMIC DNA]</scope>
    <source>
        <strain evidence="3 4">N5BH11</strain>
    </source>
</reference>
<feature type="chain" id="PRO_5020249988" description="Secreted protein" evidence="2">
    <location>
        <begin position="37"/>
        <end position="298"/>
    </location>
</feature>
<organism evidence="3 4">
    <name type="scientific">Nakamurella flava</name>
    <dbReference type="NCBI Taxonomy" id="2576308"/>
    <lineage>
        <taxon>Bacteria</taxon>
        <taxon>Bacillati</taxon>
        <taxon>Actinomycetota</taxon>
        <taxon>Actinomycetes</taxon>
        <taxon>Nakamurellales</taxon>
        <taxon>Nakamurellaceae</taxon>
        <taxon>Nakamurella</taxon>
    </lineage>
</organism>
<protein>
    <recommendedName>
        <fullName evidence="5">Secreted protein</fullName>
    </recommendedName>
</protein>
<keyword evidence="2" id="KW-0732">Signal</keyword>
<name>A0A4V6CSI8_9ACTN</name>
<feature type="region of interest" description="Disordered" evidence="1">
    <location>
        <begin position="278"/>
        <end position="298"/>
    </location>
</feature>